<evidence type="ECO:0000256" key="1">
    <source>
        <dbReference type="SAM" id="Phobius"/>
    </source>
</evidence>
<feature type="transmembrane region" description="Helical" evidence="1">
    <location>
        <begin position="68"/>
        <end position="86"/>
    </location>
</feature>
<dbReference type="OrthoDB" id="10022292at2759"/>
<dbReference type="AlphaFoldDB" id="A0A5B6UM72"/>
<proteinExistence type="predicted"/>
<keyword evidence="3" id="KW-1185">Reference proteome</keyword>
<keyword evidence="1" id="KW-0472">Membrane</keyword>
<evidence type="ECO:0000313" key="2">
    <source>
        <dbReference type="EMBL" id="KAA3458443.1"/>
    </source>
</evidence>
<name>A0A5B6UM72_9ROSI</name>
<keyword evidence="1" id="KW-1133">Transmembrane helix</keyword>
<accession>A0A5B6UM72</accession>
<organism evidence="2 3">
    <name type="scientific">Gossypium australe</name>
    <dbReference type="NCBI Taxonomy" id="47621"/>
    <lineage>
        <taxon>Eukaryota</taxon>
        <taxon>Viridiplantae</taxon>
        <taxon>Streptophyta</taxon>
        <taxon>Embryophyta</taxon>
        <taxon>Tracheophyta</taxon>
        <taxon>Spermatophyta</taxon>
        <taxon>Magnoliopsida</taxon>
        <taxon>eudicotyledons</taxon>
        <taxon>Gunneridae</taxon>
        <taxon>Pentapetalae</taxon>
        <taxon>rosids</taxon>
        <taxon>malvids</taxon>
        <taxon>Malvales</taxon>
        <taxon>Malvaceae</taxon>
        <taxon>Malvoideae</taxon>
        <taxon>Gossypium</taxon>
    </lineage>
</organism>
<protein>
    <submittedName>
        <fullName evidence="2">Transmembrane protein</fullName>
    </submittedName>
</protein>
<keyword evidence="1 2" id="KW-0812">Transmembrane</keyword>
<reference evidence="3" key="1">
    <citation type="journal article" date="2019" name="Plant Biotechnol. J.">
        <title>Genome sequencing of the Australian wild diploid species Gossypium australe highlights disease resistance and delayed gland morphogenesis.</title>
        <authorList>
            <person name="Cai Y."/>
            <person name="Cai X."/>
            <person name="Wang Q."/>
            <person name="Wang P."/>
            <person name="Zhang Y."/>
            <person name="Cai C."/>
            <person name="Xu Y."/>
            <person name="Wang K."/>
            <person name="Zhou Z."/>
            <person name="Wang C."/>
            <person name="Geng S."/>
            <person name="Li B."/>
            <person name="Dong Q."/>
            <person name="Hou Y."/>
            <person name="Wang H."/>
            <person name="Ai P."/>
            <person name="Liu Z."/>
            <person name="Yi F."/>
            <person name="Sun M."/>
            <person name="An G."/>
            <person name="Cheng J."/>
            <person name="Zhang Y."/>
            <person name="Shi Q."/>
            <person name="Xie Y."/>
            <person name="Shi X."/>
            <person name="Chang Y."/>
            <person name="Huang F."/>
            <person name="Chen Y."/>
            <person name="Hong S."/>
            <person name="Mi L."/>
            <person name="Sun Q."/>
            <person name="Zhang L."/>
            <person name="Zhou B."/>
            <person name="Peng R."/>
            <person name="Zhang X."/>
            <person name="Liu F."/>
        </authorList>
    </citation>
    <scope>NUCLEOTIDE SEQUENCE [LARGE SCALE GENOMIC DNA]</scope>
    <source>
        <strain evidence="3">cv. PA1801</strain>
    </source>
</reference>
<sequence>MDHAFTNTIAPPGTSYPPMVQSLDGTCGSRRGSAGKLDIAHSIVTDVVSVPASIRTCMITILLQVKKVIYHAAIIIIFLLHPSMLVDQLLQHSVQLFPNLFHLLFIPSEPIQNRQELRTIRCAAIPKRLRYNLPELPRFIFILHFIPVIPLPRNHPHYVVKCQVIKHGFQLYLCKPLT</sequence>
<gene>
    <name evidence="2" type="ORF">EPI10_013056</name>
</gene>
<dbReference type="EMBL" id="SMMG02000010">
    <property type="protein sequence ID" value="KAA3458443.1"/>
    <property type="molecule type" value="Genomic_DNA"/>
</dbReference>
<evidence type="ECO:0000313" key="3">
    <source>
        <dbReference type="Proteomes" id="UP000325315"/>
    </source>
</evidence>
<comment type="caution">
    <text evidence="2">The sequence shown here is derived from an EMBL/GenBank/DDBJ whole genome shotgun (WGS) entry which is preliminary data.</text>
</comment>
<dbReference type="Proteomes" id="UP000325315">
    <property type="component" value="Unassembled WGS sequence"/>
</dbReference>